<dbReference type="PRINTS" id="PR00979">
    <property type="entry name" value="TAFAZZIN"/>
</dbReference>
<dbReference type="CDD" id="cd07989">
    <property type="entry name" value="LPLAT_AGPAT-like"/>
    <property type="match status" value="1"/>
</dbReference>
<dbReference type="PANTHER" id="PTHR12497:SF0">
    <property type="entry name" value="TAFAZZIN"/>
    <property type="match status" value="1"/>
</dbReference>
<evidence type="ECO:0000256" key="1">
    <source>
        <dbReference type="ARBA" id="ARBA00004137"/>
    </source>
</evidence>
<gene>
    <name evidence="14" type="ORF">BCR36DRAFT_294098</name>
</gene>
<dbReference type="GO" id="GO:0047184">
    <property type="term" value="F:1-acylglycerophosphocholine O-acyltransferase activity"/>
    <property type="evidence" value="ECO:0007669"/>
    <property type="project" value="TreeGrafter"/>
</dbReference>
<accession>A0A1Y1V7C2</accession>
<dbReference type="InterPro" id="IPR002123">
    <property type="entry name" value="Plipid/glycerol_acylTrfase"/>
</dbReference>
<name>A0A1Y1V7C2_9FUNG</name>
<organism evidence="14 15">
    <name type="scientific">Piromyces finnis</name>
    <dbReference type="NCBI Taxonomy" id="1754191"/>
    <lineage>
        <taxon>Eukaryota</taxon>
        <taxon>Fungi</taxon>
        <taxon>Fungi incertae sedis</taxon>
        <taxon>Chytridiomycota</taxon>
        <taxon>Chytridiomycota incertae sedis</taxon>
        <taxon>Neocallimastigomycetes</taxon>
        <taxon>Neocallimastigales</taxon>
        <taxon>Neocallimastigaceae</taxon>
        <taxon>Piromyces</taxon>
    </lineage>
</organism>
<keyword evidence="15" id="KW-1185">Reference proteome</keyword>
<comment type="caution">
    <text evidence="14">The sequence shown here is derived from an EMBL/GenBank/DDBJ whole genome shotgun (WGS) entry which is preliminary data.</text>
</comment>
<keyword evidence="8" id="KW-0472">Membrane</keyword>
<dbReference type="SMART" id="SM00563">
    <property type="entry name" value="PlsC"/>
    <property type="match status" value="1"/>
</dbReference>
<evidence type="ECO:0000256" key="6">
    <source>
        <dbReference type="ARBA" id="ARBA00023098"/>
    </source>
</evidence>
<evidence type="ECO:0000256" key="8">
    <source>
        <dbReference type="ARBA" id="ARBA00023136"/>
    </source>
</evidence>
<protein>
    <recommendedName>
        <fullName evidence="12">Tafazzin family protein</fullName>
    </recommendedName>
</protein>
<dbReference type="GO" id="GO:0007007">
    <property type="term" value="P:inner mitochondrial membrane organization"/>
    <property type="evidence" value="ECO:0007669"/>
    <property type="project" value="TreeGrafter"/>
</dbReference>
<evidence type="ECO:0000256" key="12">
    <source>
        <dbReference type="RuleBase" id="RU365062"/>
    </source>
</evidence>
<comment type="subcellular location">
    <subcellularLocation>
        <location evidence="1">Mitochondrion inner membrane</location>
        <topology evidence="1">Peripheral membrane protein</topology>
        <orientation evidence="1">Intermembrane side</orientation>
    </subcellularLocation>
    <subcellularLocation>
        <location evidence="10">Mitochondrion outer membrane</location>
        <topology evidence="10">Peripheral membrane protein</topology>
        <orientation evidence="10">Intermembrane side</orientation>
    </subcellularLocation>
</comment>
<evidence type="ECO:0000256" key="7">
    <source>
        <dbReference type="ARBA" id="ARBA00023128"/>
    </source>
</evidence>
<dbReference type="SUPFAM" id="SSF69593">
    <property type="entry name" value="Glycerol-3-phosphate (1)-acyltransferase"/>
    <property type="match status" value="1"/>
</dbReference>
<dbReference type="GO" id="GO:0005741">
    <property type="term" value="C:mitochondrial outer membrane"/>
    <property type="evidence" value="ECO:0007669"/>
    <property type="project" value="UniProtKB-SubCell"/>
</dbReference>
<dbReference type="PANTHER" id="PTHR12497">
    <property type="entry name" value="TAZ PROTEIN TAFAZZIN"/>
    <property type="match status" value="1"/>
</dbReference>
<dbReference type="Pfam" id="PF01553">
    <property type="entry name" value="Acyltransferase"/>
    <property type="match status" value="1"/>
</dbReference>
<evidence type="ECO:0000313" key="15">
    <source>
        <dbReference type="Proteomes" id="UP000193719"/>
    </source>
</evidence>
<keyword evidence="4" id="KW-1000">Mitochondrion outer membrane</keyword>
<evidence type="ECO:0000256" key="10">
    <source>
        <dbReference type="ARBA" id="ARBA00024323"/>
    </source>
</evidence>
<reference evidence="14 15" key="1">
    <citation type="submission" date="2016-08" db="EMBL/GenBank/DDBJ databases">
        <title>Genomes of anaerobic fungi encode conserved fungal cellulosomes for biomass hydrolysis.</title>
        <authorList>
            <consortium name="DOE Joint Genome Institute"/>
            <person name="Haitjema C.H."/>
            <person name="Gilmore S.P."/>
            <person name="Henske J.K."/>
            <person name="Solomon K.V."/>
            <person name="De Groot R."/>
            <person name="Kuo A."/>
            <person name="Mondo S.J."/>
            <person name="Salamov A.A."/>
            <person name="Labutti K."/>
            <person name="Zhao Z."/>
            <person name="Chiniquy J."/>
            <person name="Barry K."/>
            <person name="Brewer H.M."/>
            <person name="Purvine S.O."/>
            <person name="Wright A.T."/>
            <person name="Boxma B."/>
            <person name="Van Alen T."/>
            <person name="Hackstein J.H."/>
            <person name="Baker S.E."/>
            <person name="Grigoriev I.V."/>
            <person name="O'Malley M.A."/>
        </authorList>
    </citation>
    <scope>NUCLEOTIDE SEQUENCE [LARGE SCALE GENOMIC DNA]</scope>
    <source>
        <strain evidence="15">finn</strain>
    </source>
</reference>
<keyword evidence="7" id="KW-0496">Mitochondrion</keyword>
<dbReference type="InterPro" id="IPR000872">
    <property type="entry name" value="Tafazzin"/>
</dbReference>
<keyword evidence="6" id="KW-0443">Lipid metabolism</keyword>
<dbReference type="EMBL" id="MCFH01000028">
    <property type="protein sequence ID" value="ORX48174.1"/>
    <property type="molecule type" value="Genomic_DNA"/>
</dbReference>
<evidence type="ECO:0000256" key="4">
    <source>
        <dbReference type="ARBA" id="ARBA00022787"/>
    </source>
</evidence>
<evidence type="ECO:0000313" key="14">
    <source>
        <dbReference type="EMBL" id="ORX48174.1"/>
    </source>
</evidence>
<comment type="similarity">
    <text evidence="2 12">Belongs to the taffazin family.</text>
</comment>
<evidence type="ECO:0000259" key="13">
    <source>
        <dbReference type="SMART" id="SM00563"/>
    </source>
</evidence>
<keyword evidence="9" id="KW-0012">Acyltransferase</keyword>
<evidence type="ECO:0000256" key="3">
    <source>
        <dbReference type="ARBA" id="ARBA00022679"/>
    </source>
</evidence>
<comment type="catalytic activity">
    <reaction evidence="11">
        <text>1'-[1,2-diacyl-sn-glycero-3-phospho],3'-[1-acyl-sn-glycero-3-phospho]-glycerol + a 1,2-diacyl-sn-glycero-3-phosphocholine = a cardiolipin + a 1-acyl-sn-glycero-3-phosphocholine</text>
        <dbReference type="Rhea" id="RHEA:33731"/>
        <dbReference type="ChEBI" id="CHEBI:57643"/>
        <dbReference type="ChEBI" id="CHEBI:58168"/>
        <dbReference type="ChEBI" id="CHEBI:62237"/>
        <dbReference type="ChEBI" id="CHEBI:64743"/>
    </reaction>
    <physiologicalReaction direction="left-to-right" evidence="11">
        <dbReference type="Rhea" id="RHEA:33732"/>
    </physiologicalReaction>
    <physiologicalReaction direction="right-to-left" evidence="11">
        <dbReference type="Rhea" id="RHEA:33733"/>
    </physiologicalReaction>
</comment>
<evidence type="ECO:0000256" key="2">
    <source>
        <dbReference type="ARBA" id="ARBA00010524"/>
    </source>
</evidence>
<feature type="domain" description="Phospholipid/glycerol acyltransferase" evidence="13">
    <location>
        <begin position="25"/>
        <end position="150"/>
    </location>
</feature>
<proteinExistence type="inferred from homology"/>
<dbReference type="STRING" id="1754191.A0A1Y1V7C2"/>
<keyword evidence="3" id="KW-0808">Transferase</keyword>
<evidence type="ECO:0000256" key="9">
    <source>
        <dbReference type="ARBA" id="ARBA00023315"/>
    </source>
</evidence>
<evidence type="ECO:0000256" key="5">
    <source>
        <dbReference type="ARBA" id="ARBA00022792"/>
    </source>
</evidence>
<reference evidence="14 15" key="2">
    <citation type="submission" date="2016-08" db="EMBL/GenBank/DDBJ databases">
        <title>Pervasive Adenine N6-methylation of Active Genes in Fungi.</title>
        <authorList>
            <consortium name="DOE Joint Genome Institute"/>
            <person name="Mondo S.J."/>
            <person name="Dannebaum R.O."/>
            <person name="Kuo R.C."/>
            <person name="Labutti K."/>
            <person name="Haridas S."/>
            <person name="Kuo A."/>
            <person name="Salamov A."/>
            <person name="Ahrendt S.R."/>
            <person name="Lipzen A."/>
            <person name="Sullivan W."/>
            <person name="Andreopoulos W.B."/>
            <person name="Clum A."/>
            <person name="Lindquist E."/>
            <person name="Daum C."/>
            <person name="Ramamoorthy G.K."/>
            <person name="Gryganskyi A."/>
            <person name="Culley D."/>
            <person name="Magnuson J.K."/>
            <person name="James T.Y."/>
            <person name="O'Malley M.A."/>
            <person name="Stajich J.E."/>
            <person name="Spatafora J.W."/>
            <person name="Visel A."/>
            <person name="Grigoriev I.V."/>
        </authorList>
    </citation>
    <scope>NUCLEOTIDE SEQUENCE [LARGE SCALE GENOMIC DNA]</scope>
    <source>
        <strain evidence="15">finn</strain>
    </source>
</reference>
<dbReference type="OrthoDB" id="193467at2759"/>
<dbReference type="Proteomes" id="UP000193719">
    <property type="component" value="Unassembled WGS sequence"/>
</dbReference>
<sequence>MLKNCYLFPNRLERLILNRPKDVPLITYCNHLTVIDDPVIWGGINKKCINPETFRHTVGAKELCSGKGFLNDFFNAAKIITVIRGNGVYQKDLDKAVEVVNSGEWLHIFPEGKIHPNKNSRINDFKWGIGRFIMESKKCPIVVPIYIHDLDKVIFVNKPFINLKEKFVISYGNPVNIEPLFNKWNKIRNNTKKLAKANIHFKSTKEADSFLNSDFSLDINSESNFQNSSSSMLTQHIWERLSRSKNKAFSIVPTVFKPLNYLNPLKYSEDDQEHFMINGIQVIRSQFTNILKEGLITLKKETQDWISNKQQQLSSNFKNPSDFQKRFRINIYYDNES</sequence>
<dbReference type="GO" id="GO:0035965">
    <property type="term" value="P:cardiolipin acyl-chain remodeling"/>
    <property type="evidence" value="ECO:0007669"/>
    <property type="project" value="TreeGrafter"/>
</dbReference>
<keyword evidence="5" id="KW-0999">Mitochondrion inner membrane</keyword>
<evidence type="ECO:0000256" key="11">
    <source>
        <dbReference type="ARBA" id="ARBA00047906"/>
    </source>
</evidence>
<dbReference type="AlphaFoldDB" id="A0A1Y1V7C2"/>
<dbReference type="GO" id="GO:0005743">
    <property type="term" value="C:mitochondrial inner membrane"/>
    <property type="evidence" value="ECO:0007669"/>
    <property type="project" value="UniProtKB-SubCell"/>
</dbReference>